<name>A0ABQ2UJA2_9PSEU</name>
<dbReference type="EMBL" id="BMRE01000013">
    <property type="protein sequence ID" value="GGU39510.1"/>
    <property type="molecule type" value="Genomic_DNA"/>
</dbReference>
<sequence length="263" mass="28798">MNVQRVGLASLDGVQLDAALHRAPGTSRGAVGLAHGITVDLDEGGMFVRLAEQLAANGFDALRFSYRGHGESGGTQAGATIAGEVLDLQAAVEHARQELSGPLSIIAASFGAVSTAVSLPWLRADVERVVFWNPVLDLRRTFVDPELPWGTDNFNRDQQKFLRENGFLLIDGEFRLGRVMFDEFSRYQPAEDFVRDTRPALVVHGDQDSYVSYDIAREAAAARANCDFYTVVGSDHGFDSREREDEAIKVTVDWLVRGKLGEA</sequence>
<dbReference type="RefSeq" id="WP_229812646.1">
    <property type="nucleotide sequence ID" value="NZ_BMRE01000013.1"/>
</dbReference>
<protein>
    <recommendedName>
        <fullName evidence="1">Serine aminopeptidase S33 domain-containing protein</fullName>
    </recommendedName>
</protein>
<comment type="caution">
    <text evidence="2">The sequence shown here is derived from an EMBL/GenBank/DDBJ whole genome shotgun (WGS) entry which is preliminary data.</text>
</comment>
<reference evidence="3" key="1">
    <citation type="journal article" date="2019" name="Int. J. Syst. Evol. Microbiol.">
        <title>The Global Catalogue of Microorganisms (GCM) 10K type strain sequencing project: providing services to taxonomists for standard genome sequencing and annotation.</title>
        <authorList>
            <consortium name="The Broad Institute Genomics Platform"/>
            <consortium name="The Broad Institute Genome Sequencing Center for Infectious Disease"/>
            <person name="Wu L."/>
            <person name="Ma J."/>
        </authorList>
    </citation>
    <scope>NUCLEOTIDE SEQUENCE [LARGE SCALE GENOMIC DNA]</scope>
    <source>
        <strain evidence="3">JCM 3296</strain>
    </source>
</reference>
<dbReference type="Proteomes" id="UP000649573">
    <property type="component" value="Unassembled WGS sequence"/>
</dbReference>
<dbReference type="InterPro" id="IPR022742">
    <property type="entry name" value="Hydrolase_4"/>
</dbReference>
<proteinExistence type="predicted"/>
<evidence type="ECO:0000259" key="1">
    <source>
        <dbReference type="Pfam" id="PF12146"/>
    </source>
</evidence>
<dbReference type="InterPro" id="IPR029058">
    <property type="entry name" value="AB_hydrolase_fold"/>
</dbReference>
<evidence type="ECO:0000313" key="3">
    <source>
        <dbReference type="Proteomes" id="UP000649573"/>
    </source>
</evidence>
<evidence type="ECO:0000313" key="2">
    <source>
        <dbReference type="EMBL" id="GGU39510.1"/>
    </source>
</evidence>
<feature type="domain" description="Serine aminopeptidase S33" evidence="1">
    <location>
        <begin position="27"/>
        <end position="142"/>
    </location>
</feature>
<dbReference type="Pfam" id="PF12146">
    <property type="entry name" value="Hydrolase_4"/>
    <property type="match status" value="1"/>
</dbReference>
<gene>
    <name evidence="2" type="ORF">GCM10010178_34720</name>
</gene>
<dbReference type="SUPFAM" id="SSF53474">
    <property type="entry name" value="alpha/beta-Hydrolases"/>
    <property type="match status" value="1"/>
</dbReference>
<keyword evidence="3" id="KW-1185">Reference proteome</keyword>
<dbReference type="Gene3D" id="3.40.50.1820">
    <property type="entry name" value="alpha/beta hydrolase"/>
    <property type="match status" value="1"/>
</dbReference>
<accession>A0ABQ2UJA2</accession>
<organism evidence="2 3">
    <name type="scientific">Lentzea flava</name>
    <dbReference type="NCBI Taxonomy" id="103732"/>
    <lineage>
        <taxon>Bacteria</taxon>
        <taxon>Bacillati</taxon>
        <taxon>Actinomycetota</taxon>
        <taxon>Actinomycetes</taxon>
        <taxon>Pseudonocardiales</taxon>
        <taxon>Pseudonocardiaceae</taxon>
        <taxon>Lentzea</taxon>
    </lineage>
</organism>